<comment type="similarity">
    <text evidence="2">Belongs to the DtxR/MntR family.</text>
</comment>
<dbReference type="Pfam" id="PF02742">
    <property type="entry name" value="Fe_dep_repr_C"/>
    <property type="match status" value="1"/>
</dbReference>
<dbReference type="Proteomes" id="UP001596201">
    <property type="component" value="Unassembled WGS sequence"/>
</dbReference>
<dbReference type="InterPro" id="IPR008988">
    <property type="entry name" value="Transcriptional_repressor_C"/>
</dbReference>
<dbReference type="PANTHER" id="PTHR33238">
    <property type="entry name" value="IRON (METAL) DEPENDENT REPRESSOR, DTXR FAMILY"/>
    <property type="match status" value="1"/>
</dbReference>
<accession>A0ABD5R935</accession>
<dbReference type="Gene3D" id="2.30.30.90">
    <property type="match status" value="1"/>
</dbReference>
<sequence>MLSDVMEDYLKAIYILQAEQGPPVSTSDIADYLDKTSPTVTSMIGKLADRGLVEREKYKGVELTDEGETVALEVLRHHRLLEAYLAEHLDYDWSEVHDEADALEHHISEEFERRVAEALGDPEVDPHGDPIPSADLSPLEEDDAERLSDHGVGDRVVVSRVSDRDEDELAYLAEAGVTPGTELTVRDVAPFGMVTVLVGDTGNEQSLPESVARSIRVRSATDPSDTANTEAGQP</sequence>
<dbReference type="InterPro" id="IPR012318">
    <property type="entry name" value="HTH_CRP"/>
</dbReference>
<evidence type="ECO:0000313" key="11">
    <source>
        <dbReference type="Proteomes" id="UP001596201"/>
    </source>
</evidence>
<organism evidence="10 11">
    <name type="scientific">Salinirubrum litoreum</name>
    <dbReference type="NCBI Taxonomy" id="1126234"/>
    <lineage>
        <taxon>Archaea</taxon>
        <taxon>Methanobacteriati</taxon>
        <taxon>Methanobacteriota</taxon>
        <taxon>Stenosarchaea group</taxon>
        <taxon>Halobacteria</taxon>
        <taxon>Halobacteriales</taxon>
        <taxon>Haloferacaceae</taxon>
        <taxon>Salinirubrum</taxon>
    </lineage>
</organism>
<dbReference type="Gene3D" id="1.10.10.10">
    <property type="entry name" value="Winged helix-like DNA-binding domain superfamily/Winged helix DNA-binding domain"/>
    <property type="match status" value="1"/>
</dbReference>
<evidence type="ECO:0000259" key="9">
    <source>
        <dbReference type="PROSITE" id="PS50944"/>
    </source>
</evidence>
<gene>
    <name evidence="10" type="ORF">ACFPJ5_05990</name>
</gene>
<dbReference type="Pfam" id="PF01325">
    <property type="entry name" value="Fe_dep_repress"/>
    <property type="match status" value="1"/>
</dbReference>
<keyword evidence="6" id="KW-0238">DNA-binding</keyword>
<dbReference type="InterPro" id="IPR001367">
    <property type="entry name" value="Fe_dep_repressor"/>
</dbReference>
<dbReference type="PANTHER" id="PTHR33238:SF7">
    <property type="entry name" value="IRON-DEPENDENT TRANSCRIPTIONAL REGULATOR"/>
    <property type="match status" value="1"/>
</dbReference>
<evidence type="ECO:0000256" key="1">
    <source>
        <dbReference type="ARBA" id="ARBA00004496"/>
    </source>
</evidence>
<dbReference type="PROSITE" id="PS50944">
    <property type="entry name" value="HTH_DTXR"/>
    <property type="match status" value="1"/>
</dbReference>
<protein>
    <submittedName>
        <fullName evidence="10">Metal-dependent transcriptional regulator</fullName>
    </submittedName>
</protein>
<feature type="compositionally biased region" description="Polar residues" evidence="8">
    <location>
        <begin position="221"/>
        <end position="234"/>
    </location>
</feature>
<evidence type="ECO:0000256" key="4">
    <source>
        <dbReference type="ARBA" id="ARBA00023004"/>
    </source>
</evidence>
<evidence type="ECO:0000256" key="3">
    <source>
        <dbReference type="ARBA" id="ARBA00011738"/>
    </source>
</evidence>
<dbReference type="FunFam" id="1.10.60.10:FF:000004">
    <property type="entry name" value="DtxR family transcriptional regulator"/>
    <property type="match status" value="1"/>
</dbReference>
<dbReference type="SMART" id="SM00419">
    <property type="entry name" value="HTH_CRP"/>
    <property type="match status" value="1"/>
</dbReference>
<dbReference type="InterPro" id="IPR036390">
    <property type="entry name" value="WH_DNA-bd_sf"/>
</dbReference>
<comment type="subcellular location">
    <subcellularLocation>
        <location evidence="1">Cytoplasm</location>
    </subcellularLocation>
</comment>
<dbReference type="InterPro" id="IPR007167">
    <property type="entry name" value="Fe-transptr_FeoA-like"/>
</dbReference>
<proteinExistence type="inferred from homology"/>
<keyword evidence="11" id="KW-1185">Reference proteome</keyword>
<dbReference type="AlphaFoldDB" id="A0ABD5R935"/>
<dbReference type="RefSeq" id="WP_227228173.1">
    <property type="nucleotide sequence ID" value="NZ_JAJCVJ010000001.1"/>
</dbReference>
<evidence type="ECO:0000256" key="6">
    <source>
        <dbReference type="ARBA" id="ARBA00023125"/>
    </source>
</evidence>
<dbReference type="SUPFAM" id="SSF47979">
    <property type="entry name" value="Iron-dependent repressor protein, dimerization domain"/>
    <property type="match status" value="1"/>
</dbReference>
<comment type="subunit">
    <text evidence="3">Homodimer.</text>
</comment>
<feature type="region of interest" description="Disordered" evidence="8">
    <location>
        <begin position="120"/>
        <end position="151"/>
    </location>
</feature>
<evidence type="ECO:0000256" key="8">
    <source>
        <dbReference type="SAM" id="MobiDB-lite"/>
    </source>
</evidence>
<dbReference type="EMBL" id="JBHSKX010000001">
    <property type="protein sequence ID" value="MFC5366484.1"/>
    <property type="molecule type" value="Genomic_DNA"/>
</dbReference>
<dbReference type="SUPFAM" id="SSF46785">
    <property type="entry name" value="Winged helix' DNA-binding domain"/>
    <property type="match status" value="1"/>
</dbReference>
<dbReference type="SUPFAM" id="SSF50037">
    <property type="entry name" value="C-terminal domain of transcriptional repressors"/>
    <property type="match status" value="1"/>
</dbReference>
<dbReference type="InterPro" id="IPR022687">
    <property type="entry name" value="HTH_DTXR"/>
</dbReference>
<dbReference type="GO" id="GO:0005737">
    <property type="term" value="C:cytoplasm"/>
    <property type="evidence" value="ECO:0007669"/>
    <property type="project" value="UniProtKB-SubCell"/>
</dbReference>
<evidence type="ECO:0000256" key="5">
    <source>
        <dbReference type="ARBA" id="ARBA00023015"/>
    </source>
</evidence>
<reference evidence="10 11" key="1">
    <citation type="journal article" date="2019" name="Int. J. Syst. Evol. Microbiol.">
        <title>The Global Catalogue of Microorganisms (GCM) 10K type strain sequencing project: providing services to taxonomists for standard genome sequencing and annotation.</title>
        <authorList>
            <consortium name="The Broad Institute Genomics Platform"/>
            <consortium name="The Broad Institute Genome Sequencing Center for Infectious Disease"/>
            <person name="Wu L."/>
            <person name="Ma J."/>
        </authorList>
    </citation>
    <scope>NUCLEOTIDE SEQUENCE [LARGE SCALE GENOMIC DNA]</scope>
    <source>
        <strain evidence="10 11">CGMCC 1.12237</strain>
    </source>
</reference>
<dbReference type="InterPro" id="IPR022689">
    <property type="entry name" value="Iron_dep_repressor"/>
</dbReference>
<keyword evidence="4" id="KW-0408">Iron</keyword>
<dbReference type="GO" id="GO:0003677">
    <property type="term" value="F:DNA binding"/>
    <property type="evidence" value="ECO:0007669"/>
    <property type="project" value="UniProtKB-KW"/>
</dbReference>
<dbReference type="InterPro" id="IPR036388">
    <property type="entry name" value="WH-like_DNA-bd_sf"/>
</dbReference>
<comment type="caution">
    <text evidence="10">The sequence shown here is derived from an EMBL/GenBank/DDBJ whole genome shotgun (WGS) entry which is preliminary data.</text>
</comment>
<evidence type="ECO:0000313" key="10">
    <source>
        <dbReference type="EMBL" id="MFC5366484.1"/>
    </source>
</evidence>
<keyword evidence="7" id="KW-0804">Transcription</keyword>
<evidence type="ECO:0000256" key="7">
    <source>
        <dbReference type="ARBA" id="ARBA00023163"/>
    </source>
</evidence>
<dbReference type="Gene3D" id="1.10.60.10">
    <property type="entry name" value="Iron dependent repressor, metal binding and dimerisation domain"/>
    <property type="match status" value="1"/>
</dbReference>
<dbReference type="SMART" id="SM00529">
    <property type="entry name" value="HTH_DTXR"/>
    <property type="match status" value="1"/>
</dbReference>
<keyword evidence="5" id="KW-0805">Transcription regulation</keyword>
<feature type="region of interest" description="Disordered" evidence="8">
    <location>
        <begin position="201"/>
        <end position="234"/>
    </location>
</feature>
<feature type="domain" description="HTH dtxR-type" evidence="9">
    <location>
        <begin position="2"/>
        <end position="64"/>
    </location>
</feature>
<dbReference type="Pfam" id="PF04023">
    <property type="entry name" value="FeoA"/>
    <property type="match status" value="1"/>
</dbReference>
<dbReference type="InterPro" id="IPR038157">
    <property type="entry name" value="FeoA_core_dom"/>
</dbReference>
<dbReference type="InterPro" id="IPR036421">
    <property type="entry name" value="Fe_dep_repressor_sf"/>
</dbReference>
<dbReference type="InterPro" id="IPR050536">
    <property type="entry name" value="DtxR_MntR_Metal-Reg"/>
</dbReference>
<dbReference type="SMART" id="SM00899">
    <property type="entry name" value="FeoA"/>
    <property type="match status" value="1"/>
</dbReference>
<evidence type="ECO:0000256" key="2">
    <source>
        <dbReference type="ARBA" id="ARBA00007871"/>
    </source>
</evidence>
<name>A0ABD5R935_9EURY</name>